<dbReference type="AlphaFoldDB" id="A0A8J6HM59"/>
<feature type="domain" description="DUF5641" evidence="2">
    <location>
        <begin position="348"/>
        <end position="406"/>
    </location>
</feature>
<feature type="region of interest" description="Disordered" evidence="1">
    <location>
        <begin position="1"/>
        <end position="37"/>
    </location>
</feature>
<reference evidence="3" key="1">
    <citation type="journal article" date="2020" name="J Insects Food Feed">
        <title>The yellow mealworm (Tenebrio molitor) genome: a resource for the emerging insects as food and feed industry.</title>
        <authorList>
            <person name="Eriksson T."/>
            <person name="Andere A."/>
            <person name="Kelstrup H."/>
            <person name="Emery V."/>
            <person name="Picard C."/>
        </authorList>
    </citation>
    <scope>NUCLEOTIDE SEQUENCE</scope>
    <source>
        <strain evidence="3">Stoneville</strain>
        <tissue evidence="3">Whole head</tissue>
    </source>
</reference>
<comment type="caution">
    <text evidence="3">The sequence shown here is derived from an EMBL/GenBank/DDBJ whole genome shotgun (WGS) entry which is preliminary data.</text>
</comment>
<feature type="region of interest" description="Disordered" evidence="1">
    <location>
        <begin position="399"/>
        <end position="420"/>
    </location>
</feature>
<reference evidence="3" key="2">
    <citation type="submission" date="2021-08" db="EMBL/GenBank/DDBJ databases">
        <authorList>
            <person name="Eriksson T."/>
        </authorList>
    </citation>
    <scope>NUCLEOTIDE SEQUENCE</scope>
    <source>
        <strain evidence="3">Stoneville</strain>
        <tissue evidence="3">Whole head</tissue>
    </source>
</reference>
<dbReference type="SUPFAM" id="SSF53098">
    <property type="entry name" value="Ribonuclease H-like"/>
    <property type="match status" value="1"/>
</dbReference>
<dbReference type="GO" id="GO:0003676">
    <property type="term" value="F:nucleic acid binding"/>
    <property type="evidence" value="ECO:0007669"/>
    <property type="project" value="InterPro"/>
</dbReference>
<accession>A0A8J6HM59</accession>
<proteinExistence type="predicted"/>
<evidence type="ECO:0000313" key="3">
    <source>
        <dbReference type="EMBL" id="KAH0821290.1"/>
    </source>
</evidence>
<dbReference type="Proteomes" id="UP000719412">
    <property type="component" value="Unassembled WGS sequence"/>
</dbReference>
<dbReference type="InterPro" id="IPR012337">
    <property type="entry name" value="RNaseH-like_sf"/>
</dbReference>
<dbReference type="EMBL" id="JABDTM020008521">
    <property type="protein sequence ID" value="KAH0821290.1"/>
    <property type="molecule type" value="Genomic_DNA"/>
</dbReference>
<name>A0A8J6HM59_TENMO</name>
<keyword evidence="4" id="KW-1185">Reference proteome</keyword>
<evidence type="ECO:0000259" key="2">
    <source>
        <dbReference type="Pfam" id="PF18701"/>
    </source>
</evidence>
<protein>
    <recommendedName>
        <fullName evidence="2">DUF5641 domain-containing protein</fullName>
    </recommendedName>
</protein>
<organism evidence="3 4">
    <name type="scientific">Tenebrio molitor</name>
    <name type="common">Yellow mealworm beetle</name>
    <dbReference type="NCBI Taxonomy" id="7067"/>
    <lineage>
        <taxon>Eukaryota</taxon>
        <taxon>Metazoa</taxon>
        <taxon>Ecdysozoa</taxon>
        <taxon>Arthropoda</taxon>
        <taxon>Hexapoda</taxon>
        <taxon>Insecta</taxon>
        <taxon>Pterygota</taxon>
        <taxon>Neoptera</taxon>
        <taxon>Endopterygota</taxon>
        <taxon>Coleoptera</taxon>
        <taxon>Polyphaga</taxon>
        <taxon>Cucujiformia</taxon>
        <taxon>Tenebrionidae</taxon>
        <taxon>Tenebrio</taxon>
    </lineage>
</organism>
<gene>
    <name evidence="3" type="ORF">GEV33_001501</name>
</gene>
<dbReference type="PANTHER" id="PTHR47331:SF1">
    <property type="entry name" value="GAG-LIKE PROTEIN"/>
    <property type="match status" value="1"/>
</dbReference>
<feature type="compositionally biased region" description="Basic residues" evidence="1">
    <location>
        <begin position="19"/>
        <end position="29"/>
    </location>
</feature>
<feature type="compositionally biased region" description="Basic and acidic residues" evidence="1">
    <location>
        <begin position="402"/>
        <end position="420"/>
    </location>
</feature>
<dbReference type="InterPro" id="IPR040676">
    <property type="entry name" value="DUF5641"/>
</dbReference>
<evidence type="ECO:0000256" key="1">
    <source>
        <dbReference type="SAM" id="MobiDB-lite"/>
    </source>
</evidence>
<dbReference type="PANTHER" id="PTHR47331">
    <property type="entry name" value="PHD-TYPE DOMAIN-CONTAINING PROTEIN"/>
    <property type="match status" value="1"/>
</dbReference>
<evidence type="ECO:0000313" key="4">
    <source>
        <dbReference type="Proteomes" id="UP000719412"/>
    </source>
</evidence>
<sequence length="420" mass="47185">MRRRGSAMQDVEPRCDKVAKKRSAAKRPRRTDPAAKRLAAKRLRRNVIDPSANEILKDFDKAQLRVEMMPGSVLTDEENDNERDSFERRYCDVASKIYSLIQKIQNEEQEIIAGTPLPPINPPDLGDSHAGVVKPFRSLESEPNKQQQFKKQNSNFRISGVDYLGPILIKESTDRGKRNVKAYVSIFICLVTKAVHLELVGNLTTESFLGALHRLIARRGHVRHLYSDNGSNFTGAANQKAQKFFRISVRCKLTKRNTEFHFIPARSPHMGGLIIGLATPTFEEMYTLLTRIEAILNSRPFTSISNDPNDLEPLTPGRFLSPGESLTAVHEGDLTEDASTLLAKMDSRLQARSKWRNPDTTPAVGSLVLIADDDLPPLCWNLAHITELHFGKDGVTESGVVKNEKRQRAKPEGYKAPREK</sequence>
<dbReference type="Gene3D" id="3.30.420.10">
    <property type="entry name" value="Ribonuclease H-like superfamily/Ribonuclease H"/>
    <property type="match status" value="1"/>
</dbReference>
<dbReference type="Pfam" id="PF18701">
    <property type="entry name" value="DUF5641"/>
    <property type="match status" value="1"/>
</dbReference>
<dbReference type="InterPro" id="IPR036397">
    <property type="entry name" value="RNaseH_sf"/>
</dbReference>